<organism evidence="1 2">
    <name type="scientific">Comamonas testosteroni</name>
    <name type="common">Pseudomonas testosteroni</name>
    <dbReference type="NCBI Taxonomy" id="285"/>
    <lineage>
        <taxon>Bacteria</taxon>
        <taxon>Pseudomonadati</taxon>
        <taxon>Pseudomonadota</taxon>
        <taxon>Betaproteobacteria</taxon>
        <taxon>Burkholderiales</taxon>
        <taxon>Comamonadaceae</taxon>
        <taxon>Comamonas</taxon>
    </lineage>
</organism>
<dbReference type="EMBL" id="AWOR01000026">
    <property type="protein sequence ID" value="KGH31242.1"/>
    <property type="molecule type" value="Genomic_DNA"/>
</dbReference>
<evidence type="ECO:0000313" key="2">
    <source>
        <dbReference type="Proteomes" id="UP000029553"/>
    </source>
</evidence>
<comment type="caution">
    <text evidence="1">The sequence shown here is derived from an EMBL/GenBank/DDBJ whole genome shotgun (WGS) entry which is preliminary data.</text>
</comment>
<gene>
    <name evidence="1" type="ORF">P353_06745</name>
</gene>
<reference evidence="1 2" key="1">
    <citation type="submission" date="2013-09" db="EMBL/GenBank/DDBJ databases">
        <title>High correlation between genotypes and phenotypes of environmental bacteria Comamonas testosteroni strains.</title>
        <authorList>
            <person name="Liu L."/>
            <person name="Zhu W."/>
            <person name="Xia X."/>
            <person name="Xu B."/>
            <person name="Luo M."/>
            <person name="Wang G."/>
        </authorList>
    </citation>
    <scope>NUCLEOTIDE SEQUENCE [LARGE SCALE GENOMIC DNA]</scope>
    <source>
        <strain evidence="1 2">JL40</strain>
    </source>
</reference>
<accession>A0A096HQJ6</accession>
<name>A0A096HQJ6_COMTE</name>
<protein>
    <submittedName>
        <fullName evidence="1">Uncharacterized protein</fullName>
    </submittedName>
</protein>
<dbReference type="Proteomes" id="UP000029553">
    <property type="component" value="Unassembled WGS sequence"/>
</dbReference>
<proteinExistence type="predicted"/>
<evidence type="ECO:0000313" key="1">
    <source>
        <dbReference type="EMBL" id="KGH31242.1"/>
    </source>
</evidence>
<dbReference type="RefSeq" id="WP_034366949.1">
    <property type="nucleotide sequence ID" value="NZ_AWOR01000026.1"/>
</dbReference>
<dbReference type="AlphaFoldDB" id="A0A096HQJ6"/>
<sequence>MKNKSLTSNTETFFSMQAISSVKGDDKKCFQFCGIDRSGQFRVKAFETKFLVDGAIYVLKEMIDYQGKKKMEKFLLEVSPGFNLNGNQDLYKMICSETGQPMLITGNFALCLEKSKS</sequence>